<gene>
    <name evidence="1" type="ORF">GGR08_001282</name>
</gene>
<dbReference type="AlphaFoldDB" id="A0A840E1W4"/>
<dbReference type="EMBL" id="JACIFE010000016">
    <property type="protein sequence ID" value="MBB4076967.1"/>
    <property type="molecule type" value="Genomic_DNA"/>
</dbReference>
<protein>
    <submittedName>
        <fullName evidence="1">Uncharacterized protein</fullName>
    </submittedName>
</protein>
<evidence type="ECO:0000313" key="1">
    <source>
        <dbReference type="EMBL" id="MBB4076967.1"/>
    </source>
</evidence>
<comment type="caution">
    <text evidence="1">The sequence shown here is derived from an EMBL/GenBank/DDBJ whole genome shotgun (WGS) entry which is preliminary data.</text>
</comment>
<accession>A0A840E1W4</accession>
<proteinExistence type="predicted"/>
<organism evidence="1 2">
    <name type="scientific">Bartonella fuyuanensis</name>
    <dbReference type="NCBI Taxonomy" id="1460968"/>
    <lineage>
        <taxon>Bacteria</taxon>
        <taxon>Pseudomonadati</taxon>
        <taxon>Pseudomonadota</taxon>
        <taxon>Alphaproteobacteria</taxon>
        <taxon>Hyphomicrobiales</taxon>
        <taxon>Bartonellaceae</taxon>
        <taxon>Bartonella</taxon>
    </lineage>
</organism>
<dbReference type="Proteomes" id="UP000585970">
    <property type="component" value="Unassembled WGS sequence"/>
</dbReference>
<evidence type="ECO:0000313" key="2">
    <source>
        <dbReference type="Proteomes" id="UP000585970"/>
    </source>
</evidence>
<sequence length="114" mass="13662">MEVCASSHGYERERLYSYLNIRRVRISTLMWFFCQVLSAQCLEVYSDARGCRKDRVYNNALVCRDVRICGKIKFYRNAMLCDTKDFYNNEKFLMWSRILHSVKEKDRNGSKSVY</sequence>
<keyword evidence="2" id="KW-1185">Reference proteome</keyword>
<name>A0A840E1W4_9HYPH</name>
<reference evidence="1 2" key="1">
    <citation type="submission" date="2020-08" db="EMBL/GenBank/DDBJ databases">
        <title>Genomic Encyclopedia of Type Strains, Phase IV (KMG-IV): sequencing the most valuable type-strain genomes for metagenomic binning, comparative biology and taxonomic classification.</title>
        <authorList>
            <person name="Goeker M."/>
        </authorList>
    </citation>
    <scope>NUCLEOTIDE SEQUENCE [LARGE SCALE GENOMIC DNA]</scope>
    <source>
        <strain evidence="1 2">DSM 100694</strain>
    </source>
</reference>